<dbReference type="SUPFAM" id="SSF56112">
    <property type="entry name" value="Protein kinase-like (PK-like)"/>
    <property type="match status" value="2"/>
</dbReference>
<sequence>MQSTTNGDWPSDRIPPPEDLEKQGYPDLTGLIERSDTPYPSHDGGFSDVYIGYAFGIPNWKVAIKVLRTTKEFEHENAETIRRRLNREAIVWSKLKHRNILRFLGLANVIARYKNCTAMISPYCVAGTVRDYTHRVNLTEEARLSLVLGIVHGMGYLHGMGIIHGSMTPLNVLIGNEGEPLISDFGQSFFLGVRGFTTRPAGVVRYQAPELLADEVPPNTSTDLYSLAATAFEVWTRVRPFDEIHNDVGIIMRVLVGKAQPRLPNPTPAMTDQLWPVLSPCFDHIPEKRPSIRDITQRLESSIQALRAQESSGVEIGLIRPNVVQRQDIVTSANGLESEPITEDSVDDVSDNEKDDGYDAQLMKKLDASQSTPLNSHSLPDHERTQHQIATLLEEVATGVAQKRLKIRIVNPGAQILTDFLSKFLLDDTGTDLPPTKRRYILQLLSKVVKATGTFPQFLVLQGIQCKLDQPINTDGGFGDIYQGELGGRSVCVKTARAFQRNLNHKKRLRAQAGELIIWSHLAHQNILPFYGLFFSPERVRRVCIVSPWMDNGDLVQFLRTYPDSPRIPLLHDIISGLGYLHEYDIVHADLKGKNVLVSNAKRAMLADFGLSKVSMTLPTTTSQFRGGTTHWMAPELHEDDAVPDKRSDIWAFGCTCYEVLSGEMPFSSFRAIGPLIRAFIEGTARLHKPVSSSGSISNEVEKVWPLVEECCKQDPAHRPETHMLVGGFASLNTSDERLPDVKDSINTNIRNIDIEIDYSQVYSILRKITESEYQGEVAEDGFE</sequence>
<evidence type="ECO:0000313" key="4">
    <source>
        <dbReference type="Proteomes" id="UP001213000"/>
    </source>
</evidence>
<dbReference type="InterPro" id="IPR011009">
    <property type="entry name" value="Kinase-like_dom_sf"/>
</dbReference>
<feature type="domain" description="Protein kinase" evidence="2">
    <location>
        <begin position="467"/>
        <end position="732"/>
    </location>
</feature>
<dbReference type="InterPro" id="IPR000719">
    <property type="entry name" value="Prot_kinase_dom"/>
</dbReference>
<dbReference type="SMART" id="SM00220">
    <property type="entry name" value="S_TKc"/>
    <property type="match status" value="2"/>
</dbReference>
<feature type="compositionally biased region" description="Basic and acidic residues" evidence="1">
    <location>
        <begin position="15"/>
        <end position="24"/>
    </location>
</feature>
<accession>A0AAD5VV01</accession>
<dbReference type="InterPro" id="IPR008271">
    <property type="entry name" value="Ser/Thr_kinase_AS"/>
</dbReference>
<evidence type="ECO:0000313" key="3">
    <source>
        <dbReference type="EMBL" id="KAJ3570670.1"/>
    </source>
</evidence>
<dbReference type="InterPro" id="IPR001245">
    <property type="entry name" value="Ser-Thr/Tyr_kinase_cat_dom"/>
</dbReference>
<feature type="compositionally biased region" description="Acidic residues" evidence="1">
    <location>
        <begin position="340"/>
        <end position="350"/>
    </location>
</feature>
<feature type="domain" description="Protein kinase" evidence="2">
    <location>
        <begin position="35"/>
        <end position="303"/>
    </location>
</feature>
<organism evidence="3 4">
    <name type="scientific">Leucocoprinus birnbaumii</name>
    <dbReference type="NCBI Taxonomy" id="56174"/>
    <lineage>
        <taxon>Eukaryota</taxon>
        <taxon>Fungi</taxon>
        <taxon>Dikarya</taxon>
        <taxon>Basidiomycota</taxon>
        <taxon>Agaricomycotina</taxon>
        <taxon>Agaricomycetes</taxon>
        <taxon>Agaricomycetidae</taxon>
        <taxon>Agaricales</taxon>
        <taxon>Agaricineae</taxon>
        <taxon>Agaricaceae</taxon>
        <taxon>Leucocoprinus</taxon>
    </lineage>
</organism>
<dbReference type="Pfam" id="PF07714">
    <property type="entry name" value="PK_Tyr_Ser-Thr"/>
    <property type="match status" value="1"/>
</dbReference>
<dbReference type="AlphaFoldDB" id="A0AAD5VV01"/>
<protein>
    <recommendedName>
        <fullName evidence="2">Protein kinase domain-containing protein</fullName>
    </recommendedName>
</protein>
<keyword evidence="4" id="KW-1185">Reference proteome</keyword>
<dbReference type="InterPro" id="IPR051681">
    <property type="entry name" value="Ser/Thr_Kinases-Pseudokinases"/>
</dbReference>
<reference evidence="3" key="1">
    <citation type="submission" date="2022-07" db="EMBL/GenBank/DDBJ databases">
        <title>Genome Sequence of Leucocoprinus birnbaumii.</title>
        <authorList>
            <person name="Buettner E."/>
        </authorList>
    </citation>
    <scope>NUCLEOTIDE SEQUENCE</scope>
    <source>
        <strain evidence="3">VT141</strain>
    </source>
</reference>
<comment type="caution">
    <text evidence="3">The sequence shown here is derived from an EMBL/GenBank/DDBJ whole genome shotgun (WGS) entry which is preliminary data.</text>
</comment>
<dbReference type="Pfam" id="PF00069">
    <property type="entry name" value="Pkinase"/>
    <property type="match status" value="1"/>
</dbReference>
<dbReference type="PANTHER" id="PTHR44329">
    <property type="entry name" value="SERINE/THREONINE-PROTEIN KINASE TNNI3K-RELATED"/>
    <property type="match status" value="1"/>
</dbReference>
<dbReference type="Gene3D" id="1.10.510.10">
    <property type="entry name" value="Transferase(Phosphotransferase) domain 1"/>
    <property type="match status" value="2"/>
</dbReference>
<dbReference type="GO" id="GO:0005524">
    <property type="term" value="F:ATP binding"/>
    <property type="evidence" value="ECO:0007669"/>
    <property type="project" value="InterPro"/>
</dbReference>
<name>A0AAD5VV01_9AGAR</name>
<dbReference type="EMBL" id="JANIEX010000225">
    <property type="protein sequence ID" value="KAJ3570670.1"/>
    <property type="molecule type" value="Genomic_DNA"/>
</dbReference>
<evidence type="ECO:0000256" key="1">
    <source>
        <dbReference type="SAM" id="MobiDB-lite"/>
    </source>
</evidence>
<dbReference type="Proteomes" id="UP001213000">
    <property type="component" value="Unassembled WGS sequence"/>
</dbReference>
<feature type="region of interest" description="Disordered" evidence="1">
    <location>
        <begin position="1"/>
        <end position="25"/>
    </location>
</feature>
<proteinExistence type="predicted"/>
<dbReference type="PANTHER" id="PTHR44329:SF214">
    <property type="entry name" value="PROTEIN KINASE DOMAIN-CONTAINING PROTEIN"/>
    <property type="match status" value="1"/>
</dbReference>
<dbReference type="PROSITE" id="PS00108">
    <property type="entry name" value="PROTEIN_KINASE_ST"/>
    <property type="match status" value="1"/>
</dbReference>
<gene>
    <name evidence="3" type="ORF">NP233_g4258</name>
</gene>
<feature type="region of interest" description="Disordered" evidence="1">
    <location>
        <begin position="334"/>
        <end position="356"/>
    </location>
</feature>
<dbReference type="PROSITE" id="PS50011">
    <property type="entry name" value="PROTEIN_KINASE_DOM"/>
    <property type="match status" value="2"/>
</dbReference>
<evidence type="ECO:0000259" key="2">
    <source>
        <dbReference type="PROSITE" id="PS50011"/>
    </source>
</evidence>
<dbReference type="GO" id="GO:0004674">
    <property type="term" value="F:protein serine/threonine kinase activity"/>
    <property type="evidence" value="ECO:0007669"/>
    <property type="project" value="TreeGrafter"/>
</dbReference>